<dbReference type="EMBL" id="NKYE01000006">
    <property type="protein sequence ID" value="OZM72893.1"/>
    <property type="molecule type" value="Genomic_DNA"/>
</dbReference>
<dbReference type="GO" id="GO:0003700">
    <property type="term" value="F:DNA-binding transcription factor activity"/>
    <property type="evidence" value="ECO:0007669"/>
    <property type="project" value="TreeGrafter"/>
</dbReference>
<dbReference type="PANTHER" id="PTHR30146">
    <property type="entry name" value="LACI-RELATED TRANSCRIPTIONAL REPRESSOR"/>
    <property type="match status" value="1"/>
</dbReference>
<dbReference type="PROSITE" id="PS50932">
    <property type="entry name" value="HTH_LACI_2"/>
    <property type="match status" value="1"/>
</dbReference>
<dbReference type="AlphaFoldDB" id="A0A263D350"/>
<organism evidence="5 6">
    <name type="scientific">Amycolatopsis antarctica</name>
    <dbReference type="NCBI Taxonomy" id="1854586"/>
    <lineage>
        <taxon>Bacteria</taxon>
        <taxon>Bacillati</taxon>
        <taxon>Actinomycetota</taxon>
        <taxon>Actinomycetes</taxon>
        <taxon>Pseudonocardiales</taxon>
        <taxon>Pseudonocardiaceae</taxon>
        <taxon>Amycolatopsis</taxon>
    </lineage>
</organism>
<evidence type="ECO:0000256" key="1">
    <source>
        <dbReference type="ARBA" id="ARBA00023015"/>
    </source>
</evidence>
<dbReference type="InterPro" id="IPR046335">
    <property type="entry name" value="LacI/GalR-like_sensor"/>
</dbReference>
<dbReference type="RefSeq" id="WP_094862751.1">
    <property type="nucleotide sequence ID" value="NZ_NKYE01000006.1"/>
</dbReference>
<keyword evidence="3" id="KW-0804">Transcription</keyword>
<dbReference type="InterPro" id="IPR010982">
    <property type="entry name" value="Lambda_DNA-bd_dom_sf"/>
</dbReference>
<dbReference type="CDD" id="cd06267">
    <property type="entry name" value="PBP1_LacI_sugar_binding-like"/>
    <property type="match status" value="1"/>
</dbReference>
<dbReference type="PANTHER" id="PTHR30146:SF153">
    <property type="entry name" value="LACTOSE OPERON REPRESSOR"/>
    <property type="match status" value="1"/>
</dbReference>
<dbReference type="Pfam" id="PF00356">
    <property type="entry name" value="LacI"/>
    <property type="match status" value="1"/>
</dbReference>
<evidence type="ECO:0000256" key="3">
    <source>
        <dbReference type="ARBA" id="ARBA00023163"/>
    </source>
</evidence>
<dbReference type="Pfam" id="PF13377">
    <property type="entry name" value="Peripla_BP_3"/>
    <property type="match status" value="1"/>
</dbReference>
<dbReference type="Proteomes" id="UP000242444">
    <property type="component" value="Unassembled WGS sequence"/>
</dbReference>
<dbReference type="Gene3D" id="3.40.50.2300">
    <property type="match status" value="2"/>
</dbReference>
<name>A0A263D350_9PSEU</name>
<gene>
    <name evidence="5" type="ORF">CFN78_11565</name>
</gene>
<dbReference type="SUPFAM" id="SSF53822">
    <property type="entry name" value="Periplasmic binding protein-like I"/>
    <property type="match status" value="1"/>
</dbReference>
<sequence>MHSASGPTIRTVAARAGVSIATVSYVLSGRTGGHTRVSEGTRARVVDAAAELGYVPNQSARGVRCGRTDQVCLVLRSPHTPSAQALADTVSSAMSAHRLNTLMLVGGDWENFLLRRGADGAFVDLRGAEEAGVAGLRRIVDRGIALVVMHATVDPDGFDVVRPDETGACGQAVALLSEGHRRIGWLGGRAGGSPRYAGYVLALRDAGLGLDESLVRFTGASREHAYEEALRLLRRPDRPTAIVAASDLAAISALWAAQRLGLRVPEDLAIVGAGNSPEGAATEPPITTVGPLPFAADIAGLLLSRLAGEAPVTGRVHTSAWVLHRRGTA</sequence>
<evidence type="ECO:0000313" key="6">
    <source>
        <dbReference type="Proteomes" id="UP000242444"/>
    </source>
</evidence>
<accession>A0A263D350</accession>
<comment type="caution">
    <text evidence="5">The sequence shown here is derived from an EMBL/GenBank/DDBJ whole genome shotgun (WGS) entry which is preliminary data.</text>
</comment>
<protein>
    <submittedName>
        <fullName evidence="5">LacI family transcriptional regulator</fullName>
    </submittedName>
</protein>
<dbReference type="CDD" id="cd01392">
    <property type="entry name" value="HTH_LacI"/>
    <property type="match status" value="1"/>
</dbReference>
<evidence type="ECO:0000313" key="5">
    <source>
        <dbReference type="EMBL" id="OZM72893.1"/>
    </source>
</evidence>
<keyword evidence="6" id="KW-1185">Reference proteome</keyword>
<dbReference type="Gene3D" id="1.10.260.40">
    <property type="entry name" value="lambda repressor-like DNA-binding domains"/>
    <property type="match status" value="1"/>
</dbReference>
<evidence type="ECO:0000259" key="4">
    <source>
        <dbReference type="PROSITE" id="PS50932"/>
    </source>
</evidence>
<dbReference type="GO" id="GO:0000976">
    <property type="term" value="F:transcription cis-regulatory region binding"/>
    <property type="evidence" value="ECO:0007669"/>
    <property type="project" value="TreeGrafter"/>
</dbReference>
<evidence type="ECO:0000256" key="2">
    <source>
        <dbReference type="ARBA" id="ARBA00023125"/>
    </source>
</evidence>
<dbReference type="SMART" id="SM00354">
    <property type="entry name" value="HTH_LACI"/>
    <property type="match status" value="1"/>
</dbReference>
<keyword evidence="1" id="KW-0805">Transcription regulation</keyword>
<dbReference type="InterPro" id="IPR028082">
    <property type="entry name" value="Peripla_BP_I"/>
</dbReference>
<feature type="domain" description="HTH lacI-type" evidence="4">
    <location>
        <begin position="7"/>
        <end position="65"/>
    </location>
</feature>
<dbReference type="InParanoid" id="A0A263D350"/>
<dbReference type="InterPro" id="IPR000843">
    <property type="entry name" value="HTH_LacI"/>
</dbReference>
<keyword evidence="2" id="KW-0238">DNA-binding</keyword>
<proteinExistence type="predicted"/>
<dbReference type="OrthoDB" id="3657250at2"/>
<dbReference type="SUPFAM" id="SSF47413">
    <property type="entry name" value="lambda repressor-like DNA-binding domains"/>
    <property type="match status" value="1"/>
</dbReference>
<reference evidence="5 6" key="1">
    <citation type="submission" date="2017-07" db="EMBL/GenBank/DDBJ databases">
        <title>Amycolatopsis antarcticus sp. nov., isolated from the surface of an Antarcticus brown macroalga.</title>
        <authorList>
            <person name="Wang J."/>
            <person name="Leiva S."/>
            <person name="Huang J."/>
            <person name="Huang Y."/>
        </authorList>
    </citation>
    <scope>NUCLEOTIDE SEQUENCE [LARGE SCALE GENOMIC DNA]</scope>
    <source>
        <strain evidence="5 6">AU-G6</strain>
    </source>
</reference>